<feature type="compositionally biased region" description="Basic residues" evidence="15">
    <location>
        <begin position="1195"/>
        <end position="1204"/>
    </location>
</feature>
<dbReference type="InterPro" id="IPR036412">
    <property type="entry name" value="HAD-like_sf"/>
</dbReference>
<reference evidence="17 18" key="1">
    <citation type="submission" date="2018-01" db="EMBL/GenBank/DDBJ databases">
        <title>Genome characterization of the sugarcane-associated fungus Trichoderma ghanense CCMA-1212 and their application in lignocelulose bioconversion.</title>
        <authorList>
            <person name="Steindorff A.S."/>
            <person name="Mendes T.D."/>
            <person name="Vilela E.S.D."/>
            <person name="Rodrigues D.S."/>
            <person name="Formighieri E.F."/>
            <person name="Melo I.S."/>
            <person name="Favaro L.C.L."/>
        </authorList>
    </citation>
    <scope>NUCLEOTIDE SEQUENCE [LARGE SCALE GENOMIC DNA]</scope>
    <source>
        <strain evidence="17 18">CCMA-1212</strain>
    </source>
</reference>
<name>A0ABY2HBY3_9HYPO</name>
<dbReference type="PANTHER" id="PTHR24093">
    <property type="entry name" value="CATION TRANSPORTING ATPASE"/>
    <property type="match status" value="1"/>
</dbReference>
<evidence type="ECO:0000313" key="18">
    <source>
        <dbReference type="Proteomes" id="UP001642720"/>
    </source>
</evidence>
<evidence type="ECO:0000256" key="6">
    <source>
        <dbReference type="ARBA" id="ARBA00022741"/>
    </source>
</evidence>
<feature type="region of interest" description="Disordered" evidence="15">
    <location>
        <begin position="1186"/>
        <end position="1212"/>
    </location>
</feature>
<dbReference type="InterPro" id="IPR018303">
    <property type="entry name" value="ATPase_P-typ_P_site"/>
</dbReference>
<feature type="region of interest" description="Disordered" evidence="15">
    <location>
        <begin position="1"/>
        <end position="75"/>
    </location>
</feature>
<feature type="transmembrane region" description="Helical" evidence="14">
    <location>
        <begin position="191"/>
        <end position="211"/>
    </location>
</feature>
<dbReference type="InterPro" id="IPR023214">
    <property type="entry name" value="HAD_sf"/>
</dbReference>
<dbReference type="SFLD" id="SFLDS00003">
    <property type="entry name" value="Haloacid_Dehalogenase"/>
    <property type="match status" value="1"/>
</dbReference>
<dbReference type="Gene3D" id="2.70.150.10">
    <property type="entry name" value="Calcium-transporting ATPase, cytoplasmic transduction domain A"/>
    <property type="match status" value="1"/>
</dbReference>
<dbReference type="InterPro" id="IPR044492">
    <property type="entry name" value="P_typ_ATPase_HD_dom"/>
</dbReference>
<feature type="compositionally biased region" description="Basic and acidic residues" evidence="15">
    <location>
        <begin position="1"/>
        <end position="15"/>
    </location>
</feature>
<dbReference type="InterPro" id="IPR004014">
    <property type="entry name" value="ATPase_P-typ_cation-transptr_N"/>
</dbReference>
<dbReference type="SUPFAM" id="SSF56784">
    <property type="entry name" value="HAD-like"/>
    <property type="match status" value="1"/>
</dbReference>
<dbReference type="PRINTS" id="PR00119">
    <property type="entry name" value="CATATPASE"/>
</dbReference>
<keyword evidence="6 14" id="KW-0547">Nucleotide-binding</keyword>
<dbReference type="SUPFAM" id="SSF81660">
    <property type="entry name" value="Metal cation-transporting ATPase, ATP-binding domain N"/>
    <property type="match status" value="1"/>
</dbReference>
<dbReference type="SFLD" id="SFLDG00002">
    <property type="entry name" value="C1.7:_P-type_atpase_like"/>
    <property type="match status" value="1"/>
</dbReference>
<comment type="similarity">
    <text evidence="14">Belongs to the cation transport ATPase (P-type) (TC 3.A.3) family.</text>
</comment>
<keyword evidence="8 14" id="KW-0067">ATP-binding</keyword>
<evidence type="ECO:0000256" key="10">
    <source>
        <dbReference type="ARBA" id="ARBA00022967"/>
    </source>
</evidence>
<feature type="compositionally biased region" description="Pro residues" evidence="15">
    <location>
        <begin position="140"/>
        <end position="150"/>
    </location>
</feature>
<feature type="region of interest" description="Disordered" evidence="15">
    <location>
        <begin position="133"/>
        <end position="159"/>
    </location>
</feature>
<dbReference type="Gene3D" id="1.20.1110.10">
    <property type="entry name" value="Calcium-transporting ATPase, transmembrane domain"/>
    <property type="match status" value="2"/>
</dbReference>
<dbReference type="Pfam" id="PF00689">
    <property type="entry name" value="Cation_ATPase_C"/>
    <property type="match status" value="1"/>
</dbReference>
<dbReference type="EC" id="7.2.2.10" evidence="14"/>
<evidence type="ECO:0000256" key="14">
    <source>
        <dbReference type="RuleBase" id="RU361146"/>
    </source>
</evidence>
<evidence type="ECO:0000256" key="4">
    <source>
        <dbReference type="ARBA" id="ARBA00022692"/>
    </source>
</evidence>
<dbReference type="InterPro" id="IPR006068">
    <property type="entry name" value="ATPase_P-typ_cation-transptr_C"/>
</dbReference>
<dbReference type="SMART" id="SM00831">
    <property type="entry name" value="Cation_ATPase_N"/>
    <property type="match status" value="1"/>
</dbReference>
<dbReference type="Gene3D" id="3.40.1110.10">
    <property type="entry name" value="Calcium-transporting ATPase, cytoplasmic domain N"/>
    <property type="match status" value="1"/>
</dbReference>
<comment type="caution">
    <text evidence="17">The sequence shown here is derived from an EMBL/GenBank/DDBJ whole genome shotgun (WGS) entry which is preliminary data.</text>
</comment>
<dbReference type="GeneID" id="300573367"/>
<dbReference type="SUPFAM" id="SSF81653">
    <property type="entry name" value="Calcium ATPase, transduction domain A"/>
    <property type="match status" value="1"/>
</dbReference>
<keyword evidence="9" id="KW-0460">Magnesium</keyword>
<evidence type="ECO:0000256" key="15">
    <source>
        <dbReference type="SAM" id="MobiDB-lite"/>
    </source>
</evidence>
<feature type="transmembrane region" description="Helical" evidence="14">
    <location>
        <begin position="947"/>
        <end position="969"/>
    </location>
</feature>
<gene>
    <name evidence="17" type="ORF">CCMA1212_001493</name>
</gene>
<feature type="transmembrane region" description="Helical" evidence="14">
    <location>
        <begin position="920"/>
        <end position="941"/>
    </location>
</feature>
<feature type="transmembrane region" description="Helical" evidence="14">
    <location>
        <begin position="416"/>
        <end position="441"/>
    </location>
</feature>
<dbReference type="Gene3D" id="3.40.50.1000">
    <property type="entry name" value="HAD superfamily/HAD-like"/>
    <property type="match status" value="1"/>
</dbReference>
<keyword evidence="5" id="KW-0479">Metal-binding</keyword>
<dbReference type="InterPro" id="IPR023299">
    <property type="entry name" value="ATPase_P-typ_cyto_dom_N"/>
</dbReference>
<keyword evidence="10" id="KW-1278">Translocase</keyword>
<proteinExistence type="inferred from homology"/>
<comment type="function">
    <text evidence="14">Catalyzes the hydrolysis of ATP coupled with the transport of calcium.</text>
</comment>
<dbReference type="InterPro" id="IPR008250">
    <property type="entry name" value="ATPase_P-typ_transduc_dom_A_sf"/>
</dbReference>
<feature type="transmembrane region" description="Helical" evidence="14">
    <location>
        <begin position="461"/>
        <end position="491"/>
    </location>
</feature>
<feature type="compositionally biased region" description="Polar residues" evidence="15">
    <location>
        <begin position="21"/>
        <end position="36"/>
    </location>
</feature>
<keyword evidence="4 14" id="KW-0812">Transmembrane</keyword>
<dbReference type="NCBIfam" id="TIGR01494">
    <property type="entry name" value="ATPase_P-type"/>
    <property type="match status" value="2"/>
</dbReference>
<evidence type="ECO:0000259" key="16">
    <source>
        <dbReference type="SMART" id="SM00831"/>
    </source>
</evidence>
<dbReference type="EMBL" id="PPTA01000002">
    <property type="protein sequence ID" value="TFB05783.1"/>
    <property type="molecule type" value="Genomic_DNA"/>
</dbReference>
<dbReference type="InterPro" id="IPR023298">
    <property type="entry name" value="ATPase_P-typ_TM_dom_sf"/>
</dbReference>
<feature type="transmembrane region" description="Helical" evidence="14">
    <location>
        <begin position="1027"/>
        <end position="1045"/>
    </location>
</feature>
<evidence type="ECO:0000256" key="3">
    <source>
        <dbReference type="ARBA" id="ARBA00022568"/>
    </source>
</evidence>
<keyword evidence="13 14" id="KW-0472">Membrane</keyword>
<feature type="transmembrane region" description="Helical" evidence="14">
    <location>
        <begin position="1065"/>
        <end position="1085"/>
    </location>
</feature>
<dbReference type="InterPro" id="IPR001757">
    <property type="entry name" value="P_typ_ATPase"/>
</dbReference>
<dbReference type="Pfam" id="PF13246">
    <property type="entry name" value="Cation_ATPase"/>
    <property type="match status" value="1"/>
</dbReference>
<accession>A0ABY2HBY3</accession>
<keyword evidence="2 14" id="KW-0813">Transport</keyword>
<feature type="domain" description="Cation-transporting P-type ATPase N-terminal" evidence="16">
    <location>
        <begin position="142"/>
        <end position="207"/>
    </location>
</feature>
<evidence type="ECO:0000256" key="13">
    <source>
        <dbReference type="ARBA" id="ARBA00023136"/>
    </source>
</evidence>
<feature type="transmembrane region" description="Helical" evidence="14">
    <location>
        <begin position="223"/>
        <end position="243"/>
    </location>
</feature>
<dbReference type="RefSeq" id="XP_073561984.1">
    <property type="nucleotide sequence ID" value="XM_073698917.1"/>
</dbReference>
<organism evidence="17 18">
    <name type="scientific">Trichoderma ghanense</name>
    <dbReference type="NCBI Taxonomy" id="65468"/>
    <lineage>
        <taxon>Eukaryota</taxon>
        <taxon>Fungi</taxon>
        <taxon>Dikarya</taxon>
        <taxon>Ascomycota</taxon>
        <taxon>Pezizomycotina</taxon>
        <taxon>Sordariomycetes</taxon>
        <taxon>Hypocreomycetidae</taxon>
        <taxon>Hypocreales</taxon>
        <taxon>Hypocreaceae</taxon>
        <taxon>Trichoderma</taxon>
    </lineage>
</organism>
<comment type="catalytic activity">
    <reaction evidence="14">
        <text>Ca(2+)(in) + ATP + H2O = Ca(2+)(out) + ADP + phosphate + H(+)</text>
        <dbReference type="Rhea" id="RHEA:18105"/>
        <dbReference type="ChEBI" id="CHEBI:15377"/>
        <dbReference type="ChEBI" id="CHEBI:15378"/>
        <dbReference type="ChEBI" id="CHEBI:29108"/>
        <dbReference type="ChEBI" id="CHEBI:30616"/>
        <dbReference type="ChEBI" id="CHEBI:43474"/>
        <dbReference type="ChEBI" id="CHEBI:456216"/>
        <dbReference type="EC" id="7.2.2.10"/>
    </reaction>
</comment>
<keyword evidence="3 14" id="KW-0109">Calcium transport</keyword>
<protein>
    <recommendedName>
        <fullName evidence="14">Calcium-transporting ATPase</fullName>
        <ecNumber evidence="14">7.2.2.10</ecNumber>
    </recommendedName>
</protein>
<evidence type="ECO:0000256" key="12">
    <source>
        <dbReference type="ARBA" id="ARBA00023065"/>
    </source>
</evidence>
<feature type="transmembrane region" description="Helical" evidence="14">
    <location>
        <begin position="990"/>
        <end position="1015"/>
    </location>
</feature>
<evidence type="ECO:0000313" key="17">
    <source>
        <dbReference type="EMBL" id="TFB05783.1"/>
    </source>
</evidence>
<evidence type="ECO:0000256" key="9">
    <source>
        <dbReference type="ARBA" id="ARBA00022842"/>
    </source>
</evidence>
<dbReference type="SFLD" id="SFLDF00027">
    <property type="entry name" value="p-type_atpase"/>
    <property type="match status" value="1"/>
</dbReference>
<dbReference type="SUPFAM" id="SSF81665">
    <property type="entry name" value="Calcium ATPase, transmembrane domain M"/>
    <property type="match status" value="1"/>
</dbReference>
<evidence type="ECO:0000256" key="11">
    <source>
        <dbReference type="ARBA" id="ARBA00022989"/>
    </source>
</evidence>
<dbReference type="Pfam" id="PF00122">
    <property type="entry name" value="E1-E2_ATPase"/>
    <property type="match status" value="1"/>
</dbReference>
<dbReference type="NCBIfam" id="TIGR01517">
    <property type="entry name" value="ATPase-IIB_Ca"/>
    <property type="match status" value="1"/>
</dbReference>
<dbReference type="PANTHER" id="PTHR24093:SF369">
    <property type="entry name" value="CALCIUM-TRANSPORTING ATPASE"/>
    <property type="match status" value="1"/>
</dbReference>
<dbReference type="Proteomes" id="UP001642720">
    <property type="component" value="Unassembled WGS sequence"/>
</dbReference>
<evidence type="ECO:0000256" key="8">
    <source>
        <dbReference type="ARBA" id="ARBA00022840"/>
    </source>
</evidence>
<feature type="transmembrane region" description="Helical" evidence="14">
    <location>
        <begin position="1097"/>
        <end position="1118"/>
    </location>
</feature>
<evidence type="ECO:0000256" key="7">
    <source>
        <dbReference type="ARBA" id="ARBA00022837"/>
    </source>
</evidence>
<dbReference type="PROSITE" id="PS00154">
    <property type="entry name" value="ATPASE_E1_E2"/>
    <property type="match status" value="1"/>
</dbReference>
<evidence type="ECO:0000256" key="5">
    <source>
        <dbReference type="ARBA" id="ARBA00022723"/>
    </source>
</evidence>
<comment type="subcellular location">
    <subcellularLocation>
        <location evidence="1">Endomembrane system</location>
        <topology evidence="1">Multi-pass membrane protein</topology>
    </subcellularLocation>
    <subcellularLocation>
        <location evidence="14">Membrane</location>
        <topology evidence="14">Multi-pass membrane protein</topology>
    </subcellularLocation>
</comment>
<evidence type="ECO:0000256" key="2">
    <source>
        <dbReference type="ARBA" id="ARBA00022448"/>
    </source>
</evidence>
<dbReference type="InterPro" id="IPR006408">
    <property type="entry name" value="P-type_ATPase_IIB"/>
</dbReference>
<keyword evidence="18" id="KW-1185">Reference proteome</keyword>
<keyword evidence="7 14" id="KW-0106">Calcium</keyword>
<evidence type="ECO:0000256" key="1">
    <source>
        <dbReference type="ARBA" id="ARBA00004127"/>
    </source>
</evidence>
<sequence>MAKTEARIMEQHHDSIPPSPNATSTYSSEPTSGNTEYNDEAPHGGFSPWEDIQQQGTSALQPDPGEEPLFDTENNPFAFSPGQLGKLINPKSLAAFVALGGLAGLEKGLHSDRRAGLGVEEHHVLEPITFEEATSAGSPIKPPRNLPPSQPTGKASDSFAERKRIFGENRLPERKSKSFFQLAWIALHDHILILLSVAAIVSLALGLYQTFGQTKHEGAKVEWVEGVAIIVAIAVVVIVGALNDWQKERQFQKLNMKKEDRSVKVIRSGNPVAISIYEVVVGDVMLLEPGDVVPVDGIYIEGHGLNCDESSATGESDLVRKVPADEVLEVLRREEAPNLDKLDPFIISGARVLDGVGSFLVTSVGQNSSYGRTMMSLREDSGLTPLQSKLNVLAGEHPPSRHSSNLFLPSDITMLIMFWSLGYIAKLGSAAGCLLFTVLFIEFLVRLPNNTGSAEEKGQDFLHILVMAITIIVVAVPEGLPLAVTLSLAFATKRMTRENNLVRHLQSCETMGNATIICSDKTGTLTENSMTVTSGALGGEVLLFGDGSLDMQSQIPHPQLSSKLDNGIQQLLKTAIAVNTTAFEREQSGTSVFVGTKTETALLEWVRRHFGLGPVSVERANSPLVEMFPFNSQRKCMGAVIRMSEPVCSGERSKETYRLFVKGAPEVVLAQCTSSLVGLTNCATPEPLDDSQRKSISDVVSRFGTQALRTLALSYRDLSQWPPPKPQTDDTSTLSSDDVTLPDIHQGMTWIGVVGIQDPVRMGVAAAVQDCRMASVSVKMVTGDNLETAKAVGLACGILEPSSPGEEQGLVMEGKKFRQLSPEQKAAVARDICILARSSPEDKRILVEVLKNLGEVVAVTGDGTNDAPALKIADVGFSMGITGTEVAKEASDIILMDDNFASIVKALGWGRAVNDSVKKFLLFQLTVNITAVIITFVTAVSDDEETAVLNAVQLLWVNLIMDTFAALALATDPPTLSALQRKPEPRTASLISLSMWKMILGQSIYQLTVCFVLWFGGPSFFDYPEDQLRTLIFNVFVFMQIFKLINSRRIDNKLNIFEGLHRNWLFMLMMSIMVGGQLIIIYVGGDAFVVVRLTGEQWGISIGLGIGSIPIGVLIRLIPDAVLRSCSDKLRNNWPRWLRLPGKKAADGSDTSSLERYNAVFSHIKDDLAFLRMIRGGRIRALSETLAKSHESSSPHHHQVKVRRGSSSSSKDWPASPMFSAIGMPGIVAASIGGLSPLETRSSTI</sequence>
<keyword evidence="11 14" id="KW-1133">Transmembrane helix</keyword>
<dbReference type="InterPro" id="IPR059000">
    <property type="entry name" value="ATPase_P-type_domA"/>
</dbReference>
<dbReference type="Pfam" id="PF00690">
    <property type="entry name" value="Cation_ATPase_N"/>
    <property type="match status" value="1"/>
</dbReference>
<dbReference type="CDD" id="cd02081">
    <property type="entry name" value="P-type_ATPase_Ca_PMCA-like"/>
    <property type="match status" value="1"/>
</dbReference>
<keyword evidence="12 14" id="KW-0406">Ion transport</keyword>